<dbReference type="InterPro" id="IPR044846">
    <property type="entry name" value="GH10"/>
</dbReference>
<organism evidence="12 13">
    <name type="scientific">Kitasatospora cathayae</name>
    <dbReference type="NCBI Taxonomy" id="3004092"/>
    <lineage>
        <taxon>Bacteria</taxon>
        <taxon>Bacillati</taxon>
        <taxon>Actinomycetota</taxon>
        <taxon>Actinomycetes</taxon>
        <taxon>Kitasatosporales</taxon>
        <taxon>Streptomycetaceae</taxon>
        <taxon>Kitasatospora</taxon>
    </lineage>
</organism>
<keyword evidence="6 9" id="KW-0119">Carbohydrate metabolism</keyword>
<dbReference type="PANTHER" id="PTHR31490">
    <property type="entry name" value="GLYCOSYL HYDROLASE"/>
    <property type="match status" value="1"/>
</dbReference>
<keyword evidence="13" id="KW-1185">Reference proteome</keyword>
<name>A0ABY7PWA6_9ACTN</name>
<dbReference type="SUPFAM" id="SSF50370">
    <property type="entry name" value="Ricin B-like lectins"/>
    <property type="match status" value="1"/>
</dbReference>
<keyword evidence="4 10" id="KW-0732">Signal</keyword>
<evidence type="ECO:0000256" key="7">
    <source>
        <dbReference type="ARBA" id="ARBA00023295"/>
    </source>
</evidence>
<evidence type="ECO:0000256" key="5">
    <source>
        <dbReference type="ARBA" id="ARBA00022801"/>
    </source>
</evidence>
<dbReference type="PROSITE" id="PS50231">
    <property type="entry name" value="RICIN_B_LECTIN"/>
    <property type="match status" value="1"/>
</dbReference>
<evidence type="ECO:0000256" key="9">
    <source>
        <dbReference type="RuleBase" id="RU361174"/>
    </source>
</evidence>
<dbReference type="InterPro" id="IPR035992">
    <property type="entry name" value="Ricin_B-like_lectins"/>
</dbReference>
<dbReference type="EMBL" id="CP115450">
    <property type="protein sequence ID" value="WBP84703.1"/>
    <property type="molecule type" value="Genomic_DNA"/>
</dbReference>
<dbReference type="PRINTS" id="PR00134">
    <property type="entry name" value="GLHYDRLASE10"/>
</dbReference>
<keyword evidence="7 9" id="KW-0326">Glycosidase</keyword>
<dbReference type="Gene3D" id="3.20.20.80">
    <property type="entry name" value="Glycosidases"/>
    <property type="match status" value="1"/>
</dbReference>
<evidence type="ECO:0000256" key="1">
    <source>
        <dbReference type="ARBA" id="ARBA00000681"/>
    </source>
</evidence>
<dbReference type="SUPFAM" id="SSF51445">
    <property type="entry name" value="(Trans)glycosidases"/>
    <property type="match status" value="1"/>
</dbReference>
<feature type="chain" id="PRO_5046880600" description="Beta-xylanase" evidence="10">
    <location>
        <begin position="31"/>
        <end position="490"/>
    </location>
</feature>
<gene>
    <name evidence="12" type="ORF">O1G21_01790</name>
</gene>
<dbReference type="Pfam" id="PF00331">
    <property type="entry name" value="Glyco_hydro_10"/>
    <property type="match status" value="1"/>
</dbReference>
<evidence type="ECO:0000256" key="4">
    <source>
        <dbReference type="ARBA" id="ARBA00022729"/>
    </source>
</evidence>
<keyword evidence="5 9" id="KW-0378">Hydrolase</keyword>
<feature type="domain" description="GH10" evidence="11">
    <location>
        <begin position="36"/>
        <end position="348"/>
    </location>
</feature>
<evidence type="ECO:0000313" key="13">
    <source>
        <dbReference type="Proteomes" id="UP001212821"/>
    </source>
</evidence>
<proteinExistence type="inferred from homology"/>
<dbReference type="PROSITE" id="PS51760">
    <property type="entry name" value="GH10_2"/>
    <property type="match status" value="1"/>
</dbReference>
<accession>A0ABY7PWA6</accession>
<evidence type="ECO:0000256" key="6">
    <source>
        <dbReference type="ARBA" id="ARBA00023277"/>
    </source>
</evidence>
<dbReference type="Proteomes" id="UP001212821">
    <property type="component" value="Chromosome"/>
</dbReference>
<dbReference type="InterPro" id="IPR017853">
    <property type="entry name" value="GH"/>
</dbReference>
<feature type="signal peptide" evidence="10">
    <location>
        <begin position="1"/>
        <end position="30"/>
    </location>
</feature>
<dbReference type="Pfam" id="PF00652">
    <property type="entry name" value="Ricin_B_lectin"/>
    <property type="match status" value="1"/>
</dbReference>
<evidence type="ECO:0000259" key="11">
    <source>
        <dbReference type="PROSITE" id="PS51760"/>
    </source>
</evidence>
<dbReference type="Gene3D" id="2.80.10.50">
    <property type="match status" value="1"/>
</dbReference>
<dbReference type="PANTHER" id="PTHR31490:SF88">
    <property type="entry name" value="BETA-XYLANASE"/>
    <property type="match status" value="1"/>
</dbReference>
<comment type="similarity">
    <text evidence="2 9">Belongs to the glycosyl hydrolase 10 (cellulase F) family.</text>
</comment>
<evidence type="ECO:0000256" key="2">
    <source>
        <dbReference type="ARBA" id="ARBA00007495"/>
    </source>
</evidence>
<dbReference type="InterPro" id="IPR000772">
    <property type="entry name" value="Ricin_B_lectin"/>
</dbReference>
<dbReference type="InterPro" id="IPR001000">
    <property type="entry name" value="GH10_dom"/>
</dbReference>
<evidence type="ECO:0000256" key="3">
    <source>
        <dbReference type="ARBA" id="ARBA00022651"/>
    </source>
</evidence>
<reference evidence="13" key="1">
    <citation type="submission" date="2022-12" db="EMBL/GenBank/DDBJ databases">
        <authorList>
            <person name="Mo P."/>
        </authorList>
    </citation>
    <scope>NUCLEOTIDE SEQUENCE [LARGE SCALE GENOMIC DNA]</scope>
    <source>
        <strain evidence="13">HUAS 3-15</strain>
    </source>
</reference>
<protein>
    <recommendedName>
        <fullName evidence="9">Beta-xylanase</fullName>
        <ecNumber evidence="9">3.2.1.8</ecNumber>
    </recommendedName>
</protein>
<evidence type="ECO:0000256" key="10">
    <source>
        <dbReference type="SAM" id="SignalP"/>
    </source>
</evidence>
<dbReference type="SMART" id="SM00458">
    <property type="entry name" value="RICIN"/>
    <property type="match status" value="1"/>
</dbReference>
<dbReference type="RefSeq" id="WP_270140125.1">
    <property type="nucleotide sequence ID" value="NZ_CP115450.1"/>
</dbReference>
<comment type="catalytic activity">
    <reaction evidence="1 9">
        <text>Endohydrolysis of (1-&gt;4)-beta-D-xylosidic linkages in xylans.</text>
        <dbReference type="EC" id="3.2.1.8"/>
    </reaction>
</comment>
<keyword evidence="3" id="KW-0858">Xylan degradation</keyword>
<evidence type="ECO:0000256" key="8">
    <source>
        <dbReference type="ARBA" id="ARBA00023326"/>
    </source>
</evidence>
<evidence type="ECO:0000313" key="12">
    <source>
        <dbReference type="EMBL" id="WBP84703.1"/>
    </source>
</evidence>
<dbReference type="EC" id="3.2.1.8" evidence="9"/>
<sequence>MPIRNVLIGMHRAWTAVLVLALVLATGALAATTPAAAADNTLKAAAEAKGRYFGTAIERGDLGVSGEIAVAGAQFDMLTPANEMKWDTVEPSRGSYNFGPGDQLVQFARSKGMRVRGHNLVWQNQLPSWVSNLPLDQVRSAMEAHITAEATHYKGQVYAWDVINEPFNGDGSFVPDVFYRAMGSGYFADALRTAHAADPGAKLYINDYGIEGGNAKSDALYRLAQSLLAQGVPLGGIGFESHFILGQVPSDMQANMQRFANLGLDVAVTELDDRIQLPASGAALQQQGTDYAAVARDCLAVSRCVGVSQWGVDDAHSWIPGTFPGTGAATMYDGNDQPKPSYYAALSALGGSSSGGGGGTTGELHAVGAGKCLDVPNASTTAGTPVQIYACWGGSNQTWTHTSDDQLTVYDGGSRLCLDASGQGAVNGTKVVVWSCNGQANQQWHLNADGSVTGVQSGLCLDVSGASTADGALTQLWTCSGGSNQRWTLG</sequence>
<keyword evidence="8 9" id="KW-0624">Polysaccharide degradation</keyword>
<dbReference type="SMART" id="SM00633">
    <property type="entry name" value="Glyco_10"/>
    <property type="match status" value="1"/>
</dbReference>
<dbReference type="CDD" id="cd23418">
    <property type="entry name" value="beta-trefoil_Ricin_XLN-like"/>
    <property type="match status" value="1"/>
</dbReference>